<dbReference type="AlphaFoldDB" id="A0A7S1CK18"/>
<proteinExistence type="predicted"/>
<dbReference type="SUPFAM" id="SSF51197">
    <property type="entry name" value="Clavaminate synthase-like"/>
    <property type="match status" value="1"/>
</dbReference>
<feature type="region of interest" description="Disordered" evidence="1">
    <location>
        <begin position="210"/>
        <end position="283"/>
    </location>
</feature>
<dbReference type="PANTHER" id="PTHR31630:SF6">
    <property type="entry name" value="PHYTANOYL-COA DIOXYGENASE-RELATED"/>
    <property type="match status" value="1"/>
</dbReference>
<reference evidence="2" key="1">
    <citation type="submission" date="2021-01" db="EMBL/GenBank/DDBJ databases">
        <authorList>
            <person name="Corre E."/>
            <person name="Pelletier E."/>
            <person name="Niang G."/>
            <person name="Scheremetjew M."/>
            <person name="Finn R."/>
            <person name="Kale V."/>
            <person name="Holt S."/>
            <person name="Cochrane G."/>
            <person name="Meng A."/>
            <person name="Brown T."/>
            <person name="Cohen L."/>
        </authorList>
    </citation>
    <scope>NUCLEOTIDE SEQUENCE</scope>
    <source>
        <strain evidence="2">Ms1</strain>
    </source>
</reference>
<feature type="region of interest" description="Disordered" evidence="1">
    <location>
        <begin position="1"/>
        <end position="23"/>
    </location>
</feature>
<gene>
    <name evidence="2" type="ORF">BSP0115_LOCUS14681</name>
</gene>
<feature type="compositionally biased region" description="Acidic residues" evidence="1">
    <location>
        <begin position="252"/>
        <end position="263"/>
    </location>
</feature>
<dbReference type="Gene3D" id="2.60.120.620">
    <property type="entry name" value="q2cbj1_9rhob like domain"/>
    <property type="match status" value="1"/>
</dbReference>
<dbReference type="EMBL" id="HBFS01021850">
    <property type="protein sequence ID" value="CAD8921419.1"/>
    <property type="molecule type" value="Transcribed_RNA"/>
</dbReference>
<accession>A0A7S1CK18</accession>
<evidence type="ECO:0000313" key="2">
    <source>
        <dbReference type="EMBL" id="CAD8921419.1"/>
    </source>
</evidence>
<sequence length="486" mass="51890">MSDRGPEAEGRAPPDGGSIPRVDIHRPDFAEALKAAVDEFGVAVVKGAATAAELAAGEELAWRFMERDAAPTGIKRDVPGTHTDKAFHSLGFARSGVVTEFSVGQSDFLWFSRTLPGVRKIFRSLWGVERDCDLVTSFDGCGIARNPFVSPADAALGAKARRPLPRMPAEEFAAEVARVEAEAAEAMGDFAPAAAAGAAGGAGGEAAVVSAGRSKKAQKARKRAKALEEKKKRQAEAAAAAAAVTTATPEADMSEDAGDDEAGPESPTSADAPPADEGGDRDTRDWQLRKSYLTHGRWFHLDQNGHEKPRFDLWQGLLNYFPATGATGSTVVVVGSHRDAFTRVFRSPHRKKSRGAFVMLNRPGDYEEFCADAVQVTLDAGDFMLWDSRVVHCNQGVDPRDTPEAGAASLALPGRETHPLARLVAYVSMAPRDRLTDKQSAMRRAMVEAGMTGTHQPIVTALKSRESATSKRYACPPATSPIWGLV</sequence>
<feature type="compositionally biased region" description="Basic and acidic residues" evidence="1">
    <location>
        <begin position="225"/>
        <end position="235"/>
    </location>
</feature>
<dbReference type="PANTHER" id="PTHR31630">
    <property type="entry name" value="PHYTANOYL-COA DIOXYGENASE-RELATED-RELATED"/>
    <property type="match status" value="1"/>
</dbReference>
<protein>
    <submittedName>
        <fullName evidence="2">Uncharacterized protein</fullName>
    </submittedName>
</protein>
<organism evidence="2">
    <name type="scientific">Bicosoecida sp. CB-2014</name>
    <dbReference type="NCBI Taxonomy" id="1486930"/>
    <lineage>
        <taxon>Eukaryota</taxon>
        <taxon>Sar</taxon>
        <taxon>Stramenopiles</taxon>
        <taxon>Bigyra</taxon>
        <taxon>Opalozoa</taxon>
        <taxon>Bicosoecida</taxon>
    </lineage>
</organism>
<name>A0A7S1CK18_9STRA</name>
<feature type="compositionally biased region" description="Basic and acidic residues" evidence="1">
    <location>
        <begin position="1"/>
        <end position="12"/>
    </location>
</feature>
<feature type="compositionally biased region" description="Basic residues" evidence="1">
    <location>
        <begin position="213"/>
        <end position="224"/>
    </location>
</feature>
<evidence type="ECO:0000256" key="1">
    <source>
        <dbReference type="SAM" id="MobiDB-lite"/>
    </source>
</evidence>